<gene>
    <name evidence="2" type="ORF">IXC47_14245</name>
</gene>
<evidence type="ECO:0008006" key="4">
    <source>
        <dbReference type="Google" id="ProtNLM"/>
    </source>
</evidence>
<sequence length="137" mass="15496">MKPNHRPLSIKPIAVNNDDGTLRVIHPLLASRARRMTHWLATQLGVERPHDAGLWLLRVFIRPKKAVNLTLQQVPDPLHLLAARLDVKNQRSLREWLLRTFVLASKPAAAQELRLSTDADNAAPAPQKTENQQRYAA</sequence>
<organism evidence="2 3">
    <name type="scientific">Herminiimonas contaminans</name>
    <dbReference type="NCBI Taxonomy" id="1111140"/>
    <lineage>
        <taxon>Bacteria</taxon>
        <taxon>Pseudomonadati</taxon>
        <taxon>Pseudomonadota</taxon>
        <taxon>Betaproteobacteria</taxon>
        <taxon>Burkholderiales</taxon>
        <taxon>Oxalobacteraceae</taxon>
        <taxon>Herminiimonas</taxon>
    </lineage>
</organism>
<dbReference type="EMBL" id="JADOEL010000012">
    <property type="protein sequence ID" value="MBF8178846.1"/>
    <property type="molecule type" value="Genomic_DNA"/>
</dbReference>
<evidence type="ECO:0000313" key="2">
    <source>
        <dbReference type="EMBL" id="MBF8178846.1"/>
    </source>
</evidence>
<evidence type="ECO:0000256" key="1">
    <source>
        <dbReference type="SAM" id="MobiDB-lite"/>
    </source>
</evidence>
<accession>A0ABS0EVH4</accession>
<dbReference type="Proteomes" id="UP000657372">
    <property type="component" value="Unassembled WGS sequence"/>
</dbReference>
<name>A0ABS0EVH4_9BURK</name>
<protein>
    <recommendedName>
        <fullName evidence="4">DnaA-like protein</fullName>
    </recommendedName>
</protein>
<evidence type="ECO:0000313" key="3">
    <source>
        <dbReference type="Proteomes" id="UP000657372"/>
    </source>
</evidence>
<reference evidence="2 3" key="1">
    <citation type="submission" date="2020-11" db="EMBL/GenBank/DDBJ databases">
        <title>WGS of Herminiimonas contaminans strain Marseille-Q4544 isolated from planarians Schmidtea mediterranea.</title>
        <authorList>
            <person name="Kangale L."/>
        </authorList>
    </citation>
    <scope>NUCLEOTIDE SEQUENCE [LARGE SCALE GENOMIC DNA]</scope>
    <source>
        <strain evidence="2 3">Marseille-Q4544</strain>
    </source>
</reference>
<feature type="region of interest" description="Disordered" evidence="1">
    <location>
        <begin position="115"/>
        <end position="137"/>
    </location>
</feature>
<feature type="compositionally biased region" description="Polar residues" evidence="1">
    <location>
        <begin position="128"/>
        <end position="137"/>
    </location>
</feature>
<proteinExistence type="predicted"/>
<keyword evidence="3" id="KW-1185">Reference proteome</keyword>
<dbReference type="RefSeq" id="WP_195876043.1">
    <property type="nucleotide sequence ID" value="NZ_JADOEL010000012.1"/>
</dbReference>
<comment type="caution">
    <text evidence="2">The sequence shown here is derived from an EMBL/GenBank/DDBJ whole genome shotgun (WGS) entry which is preliminary data.</text>
</comment>